<organism evidence="1 2">
    <name type="scientific">Romanomermis culicivorax</name>
    <name type="common">Nematode worm</name>
    <dbReference type="NCBI Taxonomy" id="13658"/>
    <lineage>
        <taxon>Eukaryota</taxon>
        <taxon>Metazoa</taxon>
        <taxon>Ecdysozoa</taxon>
        <taxon>Nematoda</taxon>
        <taxon>Enoplea</taxon>
        <taxon>Dorylaimia</taxon>
        <taxon>Mermithida</taxon>
        <taxon>Mermithoidea</taxon>
        <taxon>Mermithidae</taxon>
        <taxon>Romanomermis</taxon>
    </lineage>
</organism>
<name>A0A915K207_ROMCU</name>
<accession>A0A915K207</accession>
<dbReference type="Proteomes" id="UP000887565">
    <property type="component" value="Unplaced"/>
</dbReference>
<protein>
    <submittedName>
        <fullName evidence="2">Uncharacterized protein</fullName>
    </submittedName>
</protein>
<sequence>MTLCFFDKDWVFMASRFQLQDWQIFMEEVATWPMISTAGSYGGRPNYVLTLLVIKFSKRIYRISEHSFHVTSRRKNDKNVEYNSVDRLMKIITGIRSEKQDEHAKFCIADQHPKNGEYLNFPAKNYIEKYTFYHVMTAQI</sequence>
<evidence type="ECO:0000313" key="1">
    <source>
        <dbReference type="Proteomes" id="UP000887565"/>
    </source>
</evidence>
<keyword evidence="1" id="KW-1185">Reference proteome</keyword>
<reference evidence="2" key="1">
    <citation type="submission" date="2022-11" db="UniProtKB">
        <authorList>
            <consortium name="WormBaseParasite"/>
        </authorList>
    </citation>
    <scope>IDENTIFICATION</scope>
</reference>
<evidence type="ECO:0000313" key="2">
    <source>
        <dbReference type="WBParaSite" id="nRc.2.0.1.t32714-RA"/>
    </source>
</evidence>
<dbReference type="AlphaFoldDB" id="A0A915K207"/>
<dbReference type="WBParaSite" id="nRc.2.0.1.t32714-RA">
    <property type="protein sequence ID" value="nRc.2.0.1.t32714-RA"/>
    <property type="gene ID" value="nRc.2.0.1.g32714"/>
</dbReference>
<proteinExistence type="predicted"/>